<keyword evidence="2" id="KW-1185">Reference proteome</keyword>
<gene>
    <name evidence="1" type="ORF">ACIKP7_16770</name>
</gene>
<accession>A0ACC7LXF4</accession>
<evidence type="ECO:0000313" key="1">
    <source>
        <dbReference type="EMBL" id="MFJ1339776.1"/>
    </source>
</evidence>
<protein>
    <submittedName>
        <fullName evidence="1">LysR family transcriptional regulator</fullName>
    </submittedName>
</protein>
<name>A0ACC7LXF4_9PSED</name>
<evidence type="ECO:0000313" key="2">
    <source>
        <dbReference type="Proteomes" id="UP001615411"/>
    </source>
</evidence>
<comment type="caution">
    <text evidence="1">The sequence shown here is derived from an EMBL/GenBank/DDBJ whole genome shotgun (WGS) entry which is preliminary data.</text>
</comment>
<reference evidence="1" key="1">
    <citation type="submission" date="2024-10" db="EMBL/GenBank/DDBJ databases">
        <title>Aeromonas and Pseudomonas from the Cagarras Archipelago, Rio de Janeiro, Brazil.</title>
        <authorList>
            <person name="Canellas A.L.B."/>
            <person name="Laport M.S."/>
        </authorList>
    </citation>
    <scope>NUCLEOTIDE SEQUENCE</scope>
    <source>
        <strain evidence="1">ACP-7</strain>
    </source>
</reference>
<dbReference type="EMBL" id="JBIUGF010000053">
    <property type="protein sequence ID" value="MFJ1339776.1"/>
    <property type="molecule type" value="Genomic_DNA"/>
</dbReference>
<dbReference type="Proteomes" id="UP001615411">
    <property type="component" value="Unassembled WGS sequence"/>
</dbReference>
<sequence>MRDLEYIIAVQQCGTVGKAAEQLGITQPSLTKAVRRVETQLGVMLFDRTSTGMRLTQAGELFLVRARRLSRDFDDALAEMRSIRSGEQGGVRLGYSPSLPDALVVASCRRLLRERPAARLRMRRRLASELLELLRNGEIDVAVMPISAGTEEFDTQVLYEDCLAVVADARHPLAARQSLQLSDIQDQQWLLPEGHIRIRQALDNAFIKQGLPPPTLRIEADFSSEALFALIVGTPTLTLSRCGRMTQAAGLAPLNLDLGGLDLRRRIGLITRSGGYLSPVCKRLVELFQDEACDRNIQEWL</sequence>
<organism evidence="1 2">
    <name type="scientific">Pseudomonas caricapapayae</name>
    <dbReference type="NCBI Taxonomy" id="46678"/>
    <lineage>
        <taxon>Bacteria</taxon>
        <taxon>Pseudomonadati</taxon>
        <taxon>Pseudomonadota</taxon>
        <taxon>Gammaproteobacteria</taxon>
        <taxon>Pseudomonadales</taxon>
        <taxon>Pseudomonadaceae</taxon>
        <taxon>Pseudomonas</taxon>
    </lineage>
</organism>
<proteinExistence type="predicted"/>